<feature type="non-terminal residue" evidence="1">
    <location>
        <position position="1"/>
    </location>
</feature>
<organism evidence="1">
    <name type="scientific">marine metagenome</name>
    <dbReference type="NCBI Taxonomy" id="408172"/>
    <lineage>
        <taxon>unclassified sequences</taxon>
        <taxon>metagenomes</taxon>
        <taxon>ecological metagenomes</taxon>
    </lineage>
</organism>
<reference evidence="1" key="1">
    <citation type="submission" date="2018-05" db="EMBL/GenBank/DDBJ databases">
        <authorList>
            <person name="Lanie J.A."/>
            <person name="Ng W.-L."/>
            <person name="Kazmierczak K.M."/>
            <person name="Andrzejewski T.M."/>
            <person name="Davidsen T.M."/>
            <person name="Wayne K.J."/>
            <person name="Tettelin H."/>
            <person name="Glass J.I."/>
            <person name="Rusch D."/>
            <person name="Podicherti R."/>
            <person name="Tsui H.-C.T."/>
            <person name="Winkler M.E."/>
        </authorList>
    </citation>
    <scope>NUCLEOTIDE SEQUENCE</scope>
</reference>
<protein>
    <recommendedName>
        <fullName evidence="2">Short-chain dehydrogenase/reductase SDR</fullName>
    </recommendedName>
</protein>
<evidence type="ECO:0008006" key="2">
    <source>
        <dbReference type="Google" id="ProtNLM"/>
    </source>
</evidence>
<sequence length="36" mass="3722">VNQIDLKNKNAVITGAAQGFGLAISKRFASSGANLF</sequence>
<dbReference type="EMBL" id="UINC01000744">
    <property type="protein sequence ID" value="SUZ60459.1"/>
    <property type="molecule type" value="Genomic_DNA"/>
</dbReference>
<dbReference type="Gene3D" id="3.40.50.720">
    <property type="entry name" value="NAD(P)-binding Rossmann-like Domain"/>
    <property type="match status" value="1"/>
</dbReference>
<dbReference type="SUPFAM" id="SSF51735">
    <property type="entry name" value="NAD(P)-binding Rossmann-fold domains"/>
    <property type="match status" value="1"/>
</dbReference>
<dbReference type="AlphaFoldDB" id="A0A381P2B2"/>
<dbReference type="InterPro" id="IPR036291">
    <property type="entry name" value="NAD(P)-bd_dom_sf"/>
</dbReference>
<gene>
    <name evidence="1" type="ORF">METZ01_LOCUS13313</name>
</gene>
<proteinExistence type="predicted"/>
<accession>A0A381P2B2</accession>
<name>A0A381P2B2_9ZZZZ</name>
<evidence type="ECO:0000313" key="1">
    <source>
        <dbReference type="EMBL" id="SUZ60459.1"/>
    </source>
</evidence>
<feature type="non-terminal residue" evidence="1">
    <location>
        <position position="36"/>
    </location>
</feature>